<dbReference type="Pfam" id="PF00011">
    <property type="entry name" value="HSP20"/>
    <property type="match status" value="1"/>
</dbReference>
<dbReference type="PATRIC" id="fig|507754.4.peg.881"/>
<comment type="caution">
    <text evidence="5">The sequence shown here is derived from an EMBL/GenBank/DDBJ whole genome shotgun (WGS) entry which is preliminary data.</text>
</comment>
<dbReference type="Gene3D" id="2.60.40.790">
    <property type="match status" value="1"/>
</dbReference>
<dbReference type="CDD" id="cd06464">
    <property type="entry name" value="ACD_sHsps-like"/>
    <property type="match status" value="1"/>
</dbReference>
<proteinExistence type="inferred from homology"/>
<organism evidence="5 6">
    <name type="scientific">Acidiplasma aeolicum</name>
    <dbReference type="NCBI Taxonomy" id="507754"/>
    <lineage>
        <taxon>Archaea</taxon>
        <taxon>Methanobacteriati</taxon>
        <taxon>Thermoplasmatota</taxon>
        <taxon>Thermoplasmata</taxon>
        <taxon>Thermoplasmatales</taxon>
        <taxon>Ferroplasmaceae</taxon>
        <taxon>Acidiplasma</taxon>
    </lineage>
</organism>
<dbReference type="InterPro" id="IPR008978">
    <property type="entry name" value="HSP20-like_chaperone"/>
</dbReference>
<dbReference type="EMBL" id="LJCQ01000176">
    <property type="protein sequence ID" value="KPV46834.1"/>
    <property type="molecule type" value="Genomic_DNA"/>
</dbReference>
<dbReference type="PROSITE" id="PS01031">
    <property type="entry name" value="SHSP"/>
    <property type="match status" value="1"/>
</dbReference>
<evidence type="ECO:0000259" key="3">
    <source>
        <dbReference type="PROSITE" id="PS01031"/>
    </source>
</evidence>
<dbReference type="NCBIfam" id="NF041799">
    <property type="entry name" value="Hsp14"/>
    <property type="match status" value="1"/>
</dbReference>
<dbReference type="EMBL" id="LJCQ01000176">
    <property type="protein sequence ID" value="KPV46831.1"/>
    <property type="molecule type" value="Genomic_DNA"/>
</dbReference>
<feature type="domain" description="SHSP" evidence="3">
    <location>
        <begin position="10"/>
        <end position="114"/>
    </location>
</feature>
<evidence type="ECO:0000313" key="6">
    <source>
        <dbReference type="Proteomes" id="UP000050515"/>
    </source>
</evidence>
<dbReference type="InterPro" id="IPR031107">
    <property type="entry name" value="Small_HSP"/>
</dbReference>
<name>A0A0P9ESH3_9ARCH</name>
<accession>A0A0P9ESH3</accession>
<dbReference type="PANTHER" id="PTHR11527">
    <property type="entry name" value="HEAT-SHOCK PROTEIN 20 FAMILY MEMBER"/>
    <property type="match status" value="1"/>
</dbReference>
<dbReference type="InterPro" id="IPR002068">
    <property type="entry name" value="A-crystallin/Hsp20_dom"/>
</dbReference>
<dbReference type="AlphaFoldDB" id="A0A0P9ESH3"/>
<evidence type="ECO:0000256" key="1">
    <source>
        <dbReference type="PROSITE-ProRule" id="PRU00285"/>
    </source>
</evidence>
<dbReference type="SUPFAM" id="SSF49764">
    <property type="entry name" value="HSP20-like chaperones"/>
    <property type="match status" value="1"/>
</dbReference>
<protein>
    <submittedName>
        <fullName evidence="5">Type III effector protein</fullName>
    </submittedName>
</protein>
<evidence type="ECO:0000256" key="2">
    <source>
        <dbReference type="RuleBase" id="RU003616"/>
    </source>
</evidence>
<evidence type="ECO:0000313" key="5">
    <source>
        <dbReference type="EMBL" id="KPV46834.1"/>
    </source>
</evidence>
<dbReference type="Proteomes" id="UP000050515">
    <property type="component" value="Unassembled WGS sequence"/>
</dbReference>
<sequence>MKNINDRIREIMSYAYPPVTIYEDGGELTVEADLPGFDKNKIKVTAEKNALIIRADREIKPDGNLYENQRPEKVFKRISLPVEIDSEADFTAKYQDGVLTVKIPVKNVKTVKIE</sequence>
<reference evidence="5 6" key="1">
    <citation type="submission" date="2015-09" db="EMBL/GenBank/DDBJ databases">
        <title>Draft genome sequence of Acidiplasma aeolicum DSM 18409.</title>
        <authorList>
            <person name="Hemp J."/>
        </authorList>
    </citation>
    <scope>NUCLEOTIDE SEQUENCE [LARGE SCALE GENOMIC DNA]</scope>
    <source>
        <strain evidence="5 6">V</strain>
    </source>
</reference>
<comment type="similarity">
    <text evidence="1 2">Belongs to the small heat shock protein (HSP20) family.</text>
</comment>
<gene>
    <name evidence="4" type="ORF">SE19_03760</name>
    <name evidence="5" type="ORF">SE19_03795</name>
</gene>
<evidence type="ECO:0000313" key="4">
    <source>
        <dbReference type="EMBL" id="KPV46831.1"/>
    </source>
</evidence>